<evidence type="ECO:0000313" key="3">
    <source>
        <dbReference type="Proteomes" id="UP001154114"/>
    </source>
</evidence>
<dbReference type="Proteomes" id="UP001154114">
    <property type="component" value="Chromosome 22"/>
</dbReference>
<reference evidence="2" key="1">
    <citation type="submission" date="2021-12" db="EMBL/GenBank/DDBJ databases">
        <authorList>
            <person name="King R."/>
        </authorList>
    </citation>
    <scope>NUCLEOTIDE SEQUENCE</scope>
</reference>
<name>A0A9N8PZR7_CHRIL</name>
<sequence>MALIEMLCFKMRCNLYSRNGDLSKGGRQSRKSRNYAQIKWKELSNKLNSEGESGSEEKWREVWSDYKYNCMLKCARIHKSSRGTGGWPAALQLSMTDLENRVMQIVGLQAAIGMPVNEHGFAQDEATEITHSAETTVPEECMGDNEIDWNTPGTSNQPTVAPPPPTTAANEALQSSTEAHSLSPRVDDPWQPPPQKKTKKENNIHHLPALIPFHLGSAHHVF</sequence>
<dbReference type="OrthoDB" id="8053018at2759"/>
<protein>
    <recommendedName>
        <fullName evidence="4">Regulatory protein zeste</fullName>
    </recommendedName>
</protein>
<evidence type="ECO:0000256" key="1">
    <source>
        <dbReference type="SAM" id="MobiDB-lite"/>
    </source>
</evidence>
<keyword evidence="3" id="KW-1185">Reference proteome</keyword>
<dbReference type="AlphaFoldDB" id="A0A9N8PZR7"/>
<gene>
    <name evidence="2" type="ORF">CINC_LOCUS6999</name>
</gene>
<proteinExistence type="predicted"/>
<evidence type="ECO:0000313" key="2">
    <source>
        <dbReference type="EMBL" id="CAD0204692.1"/>
    </source>
</evidence>
<feature type="region of interest" description="Disordered" evidence="1">
    <location>
        <begin position="142"/>
        <end position="200"/>
    </location>
</feature>
<accession>A0A9N8PZR7</accession>
<evidence type="ECO:0008006" key="4">
    <source>
        <dbReference type="Google" id="ProtNLM"/>
    </source>
</evidence>
<organism evidence="2 3">
    <name type="scientific">Chrysodeixis includens</name>
    <name type="common">Soybean looper</name>
    <name type="synonym">Pseudoplusia includens</name>
    <dbReference type="NCBI Taxonomy" id="689277"/>
    <lineage>
        <taxon>Eukaryota</taxon>
        <taxon>Metazoa</taxon>
        <taxon>Ecdysozoa</taxon>
        <taxon>Arthropoda</taxon>
        <taxon>Hexapoda</taxon>
        <taxon>Insecta</taxon>
        <taxon>Pterygota</taxon>
        <taxon>Neoptera</taxon>
        <taxon>Endopterygota</taxon>
        <taxon>Lepidoptera</taxon>
        <taxon>Glossata</taxon>
        <taxon>Ditrysia</taxon>
        <taxon>Noctuoidea</taxon>
        <taxon>Noctuidae</taxon>
        <taxon>Plusiinae</taxon>
        <taxon>Chrysodeixis</taxon>
    </lineage>
</organism>
<dbReference type="EMBL" id="LR824025">
    <property type="protein sequence ID" value="CAD0204692.1"/>
    <property type="molecule type" value="Genomic_DNA"/>
</dbReference>